<accession>A0ABW8AM29</accession>
<sequence length="42" mass="4391">MEEAAGAEREVVLIARGRGRVSPAAADAGLADIEARAARNWL</sequence>
<dbReference type="EMBL" id="JBITLV010000003">
    <property type="protein sequence ID" value="MFI7587426.1"/>
    <property type="molecule type" value="Genomic_DNA"/>
</dbReference>
<name>A0ABW8AM29_9ACTN</name>
<protein>
    <submittedName>
        <fullName evidence="1">Uncharacterized protein</fullName>
    </submittedName>
</protein>
<dbReference type="RefSeq" id="WP_398279092.1">
    <property type="nucleotide sequence ID" value="NZ_JBITLV010000003.1"/>
</dbReference>
<reference evidence="1 2" key="1">
    <citation type="submission" date="2024-10" db="EMBL/GenBank/DDBJ databases">
        <title>The Natural Products Discovery Center: Release of the First 8490 Sequenced Strains for Exploring Actinobacteria Biosynthetic Diversity.</title>
        <authorList>
            <person name="Kalkreuter E."/>
            <person name="Kautsar S.A."/>
            <person name="Yang D."/>
            <person name="Bader C.D."/>
            <person name="Teijaro C.N."/>
            <person name="Fluegel L."/>
            <person name="Davis C.M."/>
            <person name="Simpson J.R."/>
            <person name="Lauterbach L."/>
            <person name="Steele A.D."/>
            <person name="Gui C."/>
            <person name="Meng S."/>
            <person name="Li G."/>
            <person name="Viehrig K."/>
            <person name="Ye F."/>
            <person name="Su P."/>
            <person name="Kiefer A.F."/>
            <person name="Nichols A."/>
            <person name="Cepeda A.J."/>
            <person name="Yan W."/>
            <person name="Fan B."/>
            <person name="Jiang Y."/>
            <person name="Adhikari A."/>
            <person name="Zheng C.-J."/>
            <person name="Schuster L."/>
            <person name="Cowan T.M."/>
            <person name="Smanski M.J."/>
            <person name="Chevrette M.G."/>
            <person name="De Carvalho L.P.S."/>
            <person name="Shen B."/>
        </authorList>
    </citation>
    <scope>NUCLEOTIDE SEQUENCE [LARGE SCALE GENOMIC DNA]</scope>
    <source>
        <strain evidence="1 2">NPDC049639</strain>
    </source>
</reference>
<evidence type="ECO:0000313" key="2">
    <source>
        <dbReference type="Proteomes" id="UP001612915"/>
    </source>
</evidence>
<proteinExistence type="predicted"/>
<dbReference type="Proteomes" id="UP001612915">
    <property type="component" value="Unassembled WGS sequence"/>
</dbReference>
<comment type="caution">
    <text evidence="1">The sequence shown here is derived from an EMBL/GenBank/DDBJ whole genome shotgun (WGS) entry which is preliminary data.</text>
</comment>
<gene>
    <name evidence="1" type="ORF">ACIB24_10165</name>
</gene>
<keyword evidence="2" id="KW-1185">Reference proteome</keyword>
<evidence type="ECO:0000313" key="1">
    <source>
        <dbReference type="EMBL" id="MFI7587426.1"/>
    </source>
</evidence>
<organism evidence="1 2">
    <name type="scientific">Spongisporangium articulatum</name>
    <dbReference type="NCBI Taxonomy" id="3362603"/>
    <lineage>
        <taxon>Bacteria</taxon>
        <taxon>Bacillati</taxon>
        <taxon>Actinomycetota</taxon>
        <taxon>Actinomycetes</taxon>
        <taxon>Kineosporiales</taxon>
        <taxon>Kineosporiaceae</taxon>
        <taxon>Spongisporangium</taxon>
    </lineage>
</organism>